<comment type="caution">
    <text evidence="3">The sequence shown here is derived from an EMBL/GenBank/DDBJ whole genome shotgun (WGS) entry which is preliminary data.</text>
</comment>
<evidence type="ECO:0000313" key="4">
    <source>
        <dbReference type="EMBL" id="CAF3555122.1"/>
    </source>
</evidence>
<dbReference type="EMBL" id="CAJNOK010000765">
    <property type="protein sequence ID" value="CAF0774064.1"/>
    <property type="molecule type" value="Genomic_DNA"/>
</dbReference>
<organism evidence="3 6">
    <name type="scientific">Didymodactylos carnosus</name>
    <dbReference type="NCBI Taxonomy" id="1234261"/>
    <lineage>
        <taxon>Eukaryota</taxon>
        <taxon>Metazoa</taxon>
        <taxon>Spiralia</taxon>
        <taxon>Gnathifera</taxon>
        <taxon>Rotifera</taxon>
        <taxon>Eurotatoria</taxon>
        <taxon>Bdelloidea</taxon>
        <taxon>Philodinida</taxon>
        <taxon>Philodinidae</taxon>
        <taxon>Didymodactylos</taxon>
    </lineage>
</organism>
<dbReference type="EMBL" id="CAJOBC010000699">
    <property type="protein sequence ID" value="CAF3616235.1"/>
    <property type="molecule type" value="Genomic_DNA"/>
</dbReference>
<evidence type="ECO:0000313" key="2">
    <source>
        <dbReference type="EMBL" id="CAF0774064.1"/>
    </source>
</evidence>
<keyword evidence="1" id="KW-0732">Signal</keyword>
<dbReference type="OrthoDB" id="10033159at2759"/>
<dbReference type="Proteomes" id="UP000681722">
    <property type="component" value="Unassembled WGS sequence"/>
</dbReference>
<dbReference type="Proteomes" id="UP000663829">
    <property type="component" value="Unassembled WGS sequence"/>
</dbReference>
<keyword evidence="6" id="KW-1185">Reference proteome</keyword>
<dbReference type="AlphaFoldDB" id="A0A813UHF4"/>
<dbReference type="EMBL" id="CAJOBA010000765">
    <property type="protein sequence ID" value="CAF3555122.1"/>
    <property type="molecule type" value="Genomic_DNA"/>
</dbReference>
<evidence type="ECO:0000313" key="3">
    <source>
        <dbReference type="EMBL" id="CAF0829202.1"/>
    </source>
</evidence>
<evidence type="ECO:0000256" key="1">
    <source>
        <dbReference type="SAM" id="SignalP"/>
    </source>
</evidence>
<name>A0A813UHF4_9BILA</name>
<evidence type="ECO:0000313" key="6">
    <source>
        <dbReference type="Proteomes" id="UP000663829"/>
    </source>
</evidence>
<feature type="signal peptide" evidence="1">
    <location>
        <begin position="1"/>
        <end position="23"/>
    </location>
</feature>
<dbReference type="EMBL" id="CAJNOQ010000699">
    <property type="protein sequence ID" value="CAF0829202.1"/>
    <property type="molecule type" value="Genomic_DNA"/>
</dbReference>
<reference evidence="3" key="1">
    <citation type="submission" date="2021-02" db="EMBL/GenBank/DDBJ databases">
        <authorList>
            <person name="Nowell W R."/>
        </authorList>
    </citation>
    <scope>NUCLEOTIDE SEQUENCE</scope>
</reference>
<evidence type="ECO:0000313" key="5">
    <source>
        <dbReference type="EMBL" id="CAF3616235.1"/>
    </source>
</evidence>
<gene>
    <name evidence="3" type="ORF">GPM918_LOCUS4963</name>
    <name evidence="2" type="ORF">OVA965_LOCUS3243</name>
    <name evidence="5" type="ORF">SRO942_LOCUS4964</name>
    <name evidence="4" type="ORF">TMI583_LOCUS3242</name>
</gene>
<dbReference type="Proteomes" id="UP000677228">
    <property type="component" value="Unassembled WGS sequence"/>
</dbReference>
<accession>A0A813UHF4</accession>
<dbReference type="Proteomes" id="UP000682733">
    <property type="component" value="Unassembled WGS sequence"/>
</dbReference>
<proteinExistence type="predicted"/>
<sequence length="164" mass="18427">MNTIMMYASACILVLISLSYFECKSIGTGDSFMPLLFSPVVGDDAGIASTGSFSNPRVLSMIEQIIKYLSTIKSNDLFIDNLVAKQSSVTQKYKLLLFLKKCFESTIERINQELVQPSNDKSTLTLEDFQQAELKVQDILQVIQKRLAMVKSYIPPTMPFLGFF</sequence>
<protein>
    <submittedName>
        <fullName evidence="3">Uncharacterized protein</fullName>
    </submittedName>
</protein>
<feature type="chain" id="PRO_5036409417" evidence="1">
    <location>
        <begin position="24"/>
        <end position="164"/>
    </location>
</feature>